<dbReference type="GeneID" id="77936944"/>
<dbReference type="Proteomes" id="UP000322144">
    <property type="component" value="Segment"/>
</dbReference>
<dbReference type="EMBL" id="MN103543">
    <property type="protein sequence ID" value="QEM41923.1"/>
    <property type="molecule type" value="Genomic_DNA"/>
</dbReference>
<protein>
    <submittedName>
        <fullName evidence="1">Uncharacterized protein</fullName>
    </submittedName>
</protein>
<evidence type="ECO:0000313" key="1">
    <source>
        <dbReference type="EMBL" id="QEM41923.1"/>
    </source>
</evidence>
<organism evidence="1 2">
    <name type="scientific">Pseudomonas phage vB_PaeM_PS119XW</name>
    <dbReference type="NCBI Taxonomy" id="2601632"/>
    <lineage>
        <taxon>Viruses</taxon>
        <taxon>Duplodnaviria</taxon>
        <taxon>Heunggongvirae</taxon>
        <taxon>Uroviricota</taxon>
        <taxon>Caudoviricetes</taxon>
        <taxon>Chimalliviridae</taxon>
        <taxon>Pawinskivirus</taxon>
        <taxon>Pawinskivirus PS119XW</taxon>
    </lineage>
</organism>
<accession>A0A5C1K8R4</accession>
<dbReference type="RefSeq" id="YP_010660934.1">
    <property type="nucleotide sequence ID" value="NC_070882.1"/>
</dbReference>
<dbReference type="KEGG" id="vg:77936944"/>
<evidence type="ECO:0000313" key="2">
    <source>
        <dbReference type="Proteomes" id="UP000322144"/>
    </source>
</evidence>
<reference evidence="1 2" key="1">
    <citation type="submission" date="2019-06" db="EMBL/GenBank/DDBJ databases">
        <title>A distant relative of Phikzvirus genus phages from a therapeutic phage collection.</title>
        <authorList>
            <person name="Hejnowicz M.S."/>
            <person name="Dabrowski K."/>
            <person name="Gawor J."/>
            <person name="Weber-Dabrowska B."/>
            <person name="Gromadka R."/>
            <person name="Lobocka M.B."/>
        </authorList>
    </citation>
    <scope>NUCLEOTIDE SEQUENCE [LARGE SCALE GENOMIC DNA]</scope>
</reference>
<sequence>MTEKERVELLEIIFDNFYYLLIPHYRHDLSAITGRFEYVFKEQARLLLGDLRIEVPHIRSKTLFTVAINETRVLVVEWEEGVKVELLEGLNGQLWRSLLKAIVGSSSYVLRASC</sequence>
<name>A0A5C1K8R4_9CAUD</name>
<proteinExistence type="predicted"/>
<keyword evidence="2" id="KW-1185">Reference proteome</keyword>